<dbReference type="GO" id="GO:0016491">
    <property type="term" value="F:oxidoreductase activity"/>
    <property type="evidence" value="ECO:0007669"/>
    <property type="project" value="UniProtKB-KW"/>
</dbReference>
<evidence type="ECO:0000256" key="2">
    <source>
        <dbReference type="ARBA" id="ARBA00023002"/>
    </source>
</evidence>
<dbReference type="EMBL" id="KL142376">
    <property type="protein sequence ID" value="KDR77493.1"/>
    <property type="molecule type" value="Genomic_DNA"/>
</dbReference>
<keyword evidence="2" id="KW-0560">Oxidoreductase</keyword>
<evidence type="ECO:0000256" key="1">
    <source>
        <dbReference type="ARBA" id="ARBA00004685"/>
    </source>
</evidence>
<reference evidence="6" key="1">
    <citation type="journal article" date="2014" name="Proc. Natl. Acad. Sci. U.S.A.">
        <title>Extensive sampling of basidiomycete genomes demonstrates inadequacy of the white-rot/brown-rot paradigm for wood decay fungi.</title>
        <authorList>
            <person name="Riley R."/>
            <person name="Salamov A.A."/>
            <person name="Brown D.W."/>
            <person name="Nagy L.G."/>
            <person name="Floudas D."/>
            <person name="Held B.W."/>
            <person name="Levasseur A."/>
            <person name="Lombard V."/>
            <person name="Morin E."/>
            <person name="Otillar R."/>
            <person name="Lindquist E.A."/>
            <person name="Sun H."/>
            <person name="LaButti K.M."/>
            <person name="Schmutz J."/>
            <person name="Jabbour D."/>
            <person name="Luo H."/>
            <person name="Baker S.E."/>
            <person name="Pisabarro A.G."/>
            <person name="Walton J.D."/>
            <person name="Blanchette R.A."/>
            <person name="Henrissat B."/>
            <person name="Martin F."/>
            <person name="Cullen D."/>
            <person name="Hibbett D.S."/>
            <person name="Grigoriev I.V."/>
        </authorList>
    </citation>
    <scope>NUCLEOTIDE SEQUENCE [LARGE SCALE GENOMIC DNA]</scope>
    <source>
        <strain evidence="6">CBS 339.88</strain>
    </source>
</reference>
<dbReference type="Pfam" id="PF11807">
    <property type="entry name" value="UstYa"/>
    <property type="match status" value="1"/>
</dbReference>
<comment type="pathway">
    <text evidence="1">Mycotoxin biosynthesis.</text>
</comment>
<dbReference type="Proteomes" id="UP000027222">
    <property type="component" value="Unassembled WGS sequence"/>
</dbReference>
<dbReference type="AlphaFoldDB" id="A0A067TEW7"/>
<keyword evidence="6" id="KW-1185">Reference proteome</keyword>
<dbReference type="HOGENOM" id="CLU_122475_0_0_1"/>
<evidence type="ECO:0000256" key="4">
    <source>
        <dbReference type="SAM" id="SignalP"/>
    </source>
</evidence>
<accession>A0A067TEW7</accession>
<dbReference type="GO" id="GO:0043386">
    <property type="term" value="P:mycotoxin biosynthetic process"/>
    <property type="evidence" value="ECO:0007669"/>
    <property type="project" value="InterPro"/>
</dbReference>
<dbReference type="OrthoDB" id="3687641at2759"/>
<dbReference type="InterPro" id="IPR021765">
    <property type="entry name" value="UstYa-like"/>
</dbReference>
<feature type="chain" id="PRO_5001646815" evidence="4">
    <location>
        <begin position="21"/>
        <end position="176"/>
    </location>
</feature>
<dbReference type="PANTHER" id="PTHR33365:SF11">
    <property type="entry name" value="TAT PATHWAY SIGNAL SEQUENCE"/>
    <property type="match status" value="1"/>
</dbReference>
<organism evidence="5 6">
    <name type="scientific">Galerina marginata (strain CBS 339.88)</name>
    <dbReference type="NCBI Taxonomy" id="685588"/>
    <lineage>
        <taxon>Eukaryota</taxon>
        <taxon>Fungi</taxon>
        <taxon>Dikarya</taxon>
        <taxon>Basidiomycota</taxon>
        <taxon>Agaricomycotina</taxon>
        <taxon>Agaricomycetes</taxon>
        <taxon>Agaricomycetidae</taxon>
        <taxon>Agaricales</taxon>
        <taxon>Agaricineae</taxon>
        <taxon>Strophariaceae</taxon>
        <taxon>Galerina</taxon>
    </lineage>
</organism>
<keyword evidence="4" id="KW-0732">Signal</keyword>
<protein>
    <submittedName>
        <fullName evidence="5">Uncharacterized protein</fullName>
    </submittedName>
</protein>
<dbReference type="PANTHER" id="PTHR33365">
    <property type="entry name" value="YALI0B05434P"/>
    <property type="match status" value="1"/>
</dbReference>
<proteinExistence type="inferred from homology"/>
<feature type="signal peptide" evidence="4">
    <location>
        <begin position="1"/>
        <end position="20"/>
    </location>
</feature>
<gene>
    <name evidence="5" type="ORF">GALMADRAFT_209837</name>
</gene>
<comment type="similarity">
    <text evidence="3">Belongs to the ustYa family.</text>
</comment>
<dbReference type="STRING" id="685588.A0A067TEW7"/>
<evidence type="ECO:0000256" key="3">
    <source>
        <dbReference type="ARBA" id="ARBA00035112"/>
    </source>
</evidence>
<evidence type="ECO:0000313" key="6">
    <source>
        <dbReference type="Proteomes" id="UP000027222"/>
    </source>
</evidence>
<evidence type="ECO:0000313" key="5">
    <source>
        <dbReference type="EMBL" id="KDR77493.1"/>
    </source>
</evidence>
<name>A0A067TEW7_GALM3</name>
<sequence>MFLATTTILHFTCLFRTLLALEKHDTSKSNGFPGQEFPWSTSGQVALNFSNDFSPITSENEWASFKPKVFQLTSHSDQAYMISMHQQLYCLDAIRVAYLSYHLPRPKLASALYDDAEICLEQLRQQIMCTADLTLEPTMFVKGPNGTSVPGTSGLGVLHRCKNWKELEATVYNSNA</sequence>